<dbReference type="CDD" id="cd00130">
    <property type="entry name" value="PAS"/>
    <property type="match status" value="1"/>
</dbReference>
<dbReference type="Pfam" id="PF00512">
    <property type="entry name" value="HisKA"/>
    <property type="match status" value="1"/>
</dbReference>
<dbReference type="Gene3D" id="3.30.565.10">
    <property type="entry name" value="Histidine kinase-like ATPase, C-terminal domain"/>
    <property type="match status" value="1"/>
</dbReference>
<keyword evidence="4 12" id="KW-0808">Transferase</keyword>
<name>A0AAU7CU52_9BACT</name>
<feature type="domain" description="Histidine kinase" evidence="9">
    <location>
        <begin position="285"/>
        <end position="498"/>
    </location>
</feature>
<evidence type="ECO:0000259" key="9">
    <source>
        <dbReference type="PROSITE" id="PS50109"/>
    </source>
</evidence>
<dbReference type="PROSITE" id="PS50113">
    <property type="entry name" value="PAC"/>
    <property type="match status" value="1"/>
</dbReference>
<dbReference type="EMBL" id="CP121194">
    <property type="protein sequence ID" value="XBH09008.1"/>
    <property type="molecule type" value="Genomic_DNA"/>
</dbReference>
<evidence type="ECO:0000259" key="10">
    <source>
        <dbReference type="PROSITE" id="PS50112"/>
    </source>
</evidence>
<dbReference type="InterPro" id="IPR036890">
    <property type="entry name" value="HATPase_C_sf"/>
</dbReference>
<evidence type="ECO:0000259" key="11">
    <source>
        <dbReference type="PROSITE" id="PS50113"/>
    </source>
</evidence>
<dbReference type="RefSeq" id="WP_348266517.1">
    <property type="nucleotide sequence ID" value="NZ_CP121194.1"/>
</dbReference>
<dbReference type="GO" id="GO:0006355">
    <property type="term" value="P:regulation of DNA-templated transcription"/>
    <property type="evidence" value="ECO:0007669"/>
    <property type="project" value="InterPro"/>
</dbReference>
<dbReference type="SMART" id="SM00091">
    <property type="entry name" value="PAS"/>
    <property type="match status" value="1"/>
</dbReference>
<evidence type="ECO:0000256" key="3">
    <source>
        <dbReference type="ARBA" id="ARBA00022553"/>
    </source>
</evidence>
<dbReference type="SMART" id="SM00387">
    <property type="entry name" value="HATPase_c"/>
    <property type="match status" value="1"/>
</dbReference>
<dbReference type="InterPro" id="IPR013767">
    <property type="entry name" value="PAS_fold"/>
</dbReference>
<dbReference type="InterPro" id="IPR000700">
    <property type="entry name" value="PAS-assoc_C"/>
</dbReference>
<dbReference type="SMART" id="SM00388">
    <property type="entry name" value="HisKA"/>
    <property type="match status" value="1"/>
</dbReference>
<keyword evidence="5" id="KW-0547">Nucleotide-binding</keyword>
<dbReference type="InterPro" id="IPR004358">
    <property type="entry name" value="Sig_transdc_His_kin-like_C"/>
</dbReference>
<evidence type="ECO:0000256" key="7">
    <source>
        <dbReference type="ARBA" id="ARBA00022840"/>
    </source>
</evidence>
<dbReference type="SUPFAM" id="SSF55874">
    <property type="entry name" value="ATPase domain of HSP90 chaperone/DNA topoisomerase II/histidine kinase"/>
    <property type="match status" value="1"/>
</dbReference>
<dbReference type="CDD" id="cd00075">
    <property type="entry name" value="HATPase"/>
    <property type="match status" value="1"/>
</dbReference>
<proteinExistence type="predicted"/>
<evidence type="ECO:0000313" key="13">
    <source>
        <dbReference type="EMBL" id="XBH12218.1"/>
    </source>
</evidence>
<dbReference type="PROSITE" id="PS50112">
    <property type="entry name" value="PAS"/>
    <property type="match status" value="1"/>
</dbReference>
<reference evidence="12" key="1">
    <citation type="submission" date="2023-03" db="EMBL/GenBank/DDBJ databases">
        <title>Edaphobacter sp.</title>
        <authorList>
            <person name="Huber K.J."/>
            <person name="Papendorf J."/>
            <person name="Pilke C."/>
            <person name="Bunk B."/>
            <person name="Sproeer C."/>
            <person name="Pester M."/>
        </authorList>
    </citation>
    <scope>NUCLEOTIDE SEQUENCE</scope>
    <source>
        <strain evidence="12">DSM 109919</strain>
        <strain evidence="13">DSM 109920</strain>
    </source>
</reference>
<dbReference type="InterPro" id="IPR001610">
    <property type="entry name" value="PAC"/>
</dbReference>
<dbReference type="GO" id="GO:0005524">
    <property type="term" value="F:ATP binding"/>
    <property type="evidence" value="ECO:0007669"/>
    <property type="project" value="UniProtKB-KW"/>
</dbReference>
<dbReference type="SUPFAM" id="SSF55785">
    <property type="entry name" value="PYP-like sensor domain (PAS domain)"/>
    <property type="match status" value="2"/>
</dbReference>
<organism evidence="12">
    <name type="scientific">Edaphobacter paludis</name>
    <dbReference type="NCBI Taxonomy" id="3035702"/>
    <lineage>
        <taxon>Bacteria</taxon>
        <taxon>Pseudomonadati</taxon>
        <taxon>Acidobacteriota</taxon>
        <taxon>Terriglobia</taxon>
        <taxon>Terriglobales</taxon>
        <taxon>Acidobacteriaceae</taxon>
        <taxon>Edaphobacter</taxon>
    </lineage>
</organism>
<sequence length="507" mass="56223">MNCFASELETGAHLVGIQEYEAQQMTIAPGDQRQMRQWQAVLDSAGEGIWGLDLEGRCTFANRMATKIIGFESEELIGGNIHELVHHHYADGRPFPAEECPIYDVLRRNTPLSNLSDTMFRKDGSSFVVEMSAHPVSIEGEVLGVVVSFRDVSQLRQQQEDLRKAKELAEQRTAELNAVIESMPHGVYIATPDGRVRTNRWARMMSGERFPSELKTLKDALAGESSTETVHTPGRWIRSVAAPVRQGDRITGGVAVNTDVTQARLQDEALRKSEKLAAVGQLASSIAHEINNPLESITNLLYLVQKSDSMDEVKEYARIAQDELARVTEITLQTLRFHRQQSKPVQVDLADLLRTLMTLYTGRLLVRRLNVEMKLIDSPTVLCLEGEIRQVVNNLLRNALDATVDGGRLLVRMHPQMNWVTGQKGVRMAVADTGEGIRPEIMAHLFEPFQTSKELTGTGLGLWVSKGIVEKHGGHISTKSRRGEGHGTVFTVWLPLDGGLNLVAEGG</sequence>
<keyword evidence="8" id="KW-0902">Two-component regulatory system</keyword>
<evidence type="ECO:0000256" key="4">
    <source>
        <dbReference type="ARBA" id="ARBA00022679"/>
    </source>
</evidence>
<dbReference type="NCBIfam" id="TIGR00229">
    <property type="entry name" value="sensory_box"/>
    <property type="match status" value="1"/>
</dbReference>
<dbReference type="AlphaFoldDB" id="A0AAU7CU52"/>
<keyword evidence="7" id="KW-0067">ATP-binding</keyword>
<dbReference type="EC" id="2.7.13.3" evidence="2"/>
<dbReference type="InterPro" id="IPR005467">
    <property type="entry name" value="His_kinase_dom"/>
</dbReference>
<dbReference type="PRINTS" id="PR00344">
    <property type="entry name" value="BCTRLSENSOR"/>
</dbReference>
<feature type="domain" description="PAC" evidence="11">
    <location>
        <begin position="113"/>
        <end position="164"/>
    </location>
</feature>
<dbReference type="EMBL" id="CP121195">
    <property type="protein sequence ID" value="XBH12218.1"/>
    <property type="molecule type" value="Genomic_DNA"/>
</dbReference>
<evidence type="ECO:0000256" key="2">
    <source>
        <dbReference type="ARBA" id="ARBA00012438"/>
    </source>
</evidence>
<dbReference type="SMART" id="SM00086">
    <property type="entry name" value="PAC"/>
    <property type="match status" value="2"/>
</dbReference>
<dbReference type="InterPro" id="IPR003594">
    <property type="entry name" value="HATPase_dom"/>
</dbReference>
<keyword evidence="6 12" id="KW-0418">Kinase</keyword>
<dbReference type="Gene3D" id="1.10.287.130">
    <property type="match status" value="1"/>
</dbReference>
<feature type="domain" description="PAS" evidence="10">
    <location>
        <begin position="34"/>
        <end position="86"/>
    </location>
</feature>
<evidence type="ECO:0000256" key="8">
    <source>
        <dbReference type="ARBA" id="ARBA00023012"/>
    </source>
</evidence>
<dbReference type="InterPro" id="IPR003661">
    <property type="entry name" value="HisK_dim/P_dom"/>
</dbReference>
<dbReference type="PANTHER" id="PTHR43065:SF10">
    <property type="entry name" value="PEROXIDE STRESS-ACTIVATED HISTIDINE KINASE MAK3"/>
    <property type="match status" value="1"/>
</dbReference>
<dbReference type="Pfam" id="PF00989">
    <property type="entry name" value="PAS"/>
    <property type="match status" value="1"/>
</dbReference>
<comment type="catalytic activity">
    <reaction evidence="1">
        <text>ATP + protein L-histidine = ADP + protein N-phospho-L-histidine.</text>
        <dbReference type="EC" id="2.7.13.3"/>
    </reaction>
</comment>
<dbReference type="KEGG" id="epl:P4G45_10945"/>
<gene>
    <name evidence="12" type="ORF">P4G45_10945</name>
    <name evidence="13" type="ORF">P8936_10920</name>
</gene>
<dbReference type="CDD" id="cd00082">
    <property type="entry name" value="HisKA"/>
    <property type="match status" value="1"/>
</dbReference>
<accession>A0AAU7CU52</accession>
<evidence type="ECO:0000313" key="12">
    <source>
        <dbReference type="EMBL" id="XBH09008.1"/>
    </source>
</evidence>
<dbReference type="InterPro" id="IPR035965">
    <property type="entry name" value="PAS-like_dom_sf"/>
</dbReference>
<dbReference type="InterPro" id="IPR000014">
    <property type="entry name" value="PAS"/>
</dbReference>
<dbReference type="GO" id="GO:0000155">
    <property type="term" value="F:phosphorelay sensor kinase activity"/>
    <property type="evidence" value="ECO:0007669"/>
    <property type="project" value="InterPro"/>
</dbReference>
<dbReference type="Pfam" id="PF02518">
    <property type="entry name" value="HATPase_c"/>
    <property type="match status" value="1"/>
</dbReference>
<keyword evidence="3" id="KW-0597">Phosphoprotein</keyword>
<dbReference type="SUPFAM" id="SSF47384">
    <property type="entry name" value="Homodimeric domain of signal transducing histidine kinase"/>
    <property type="match status" value="1"/>
</dbReference>
<protein>
    <recommendedName>
        <fullName evidence="2">histidine kinase</fullName>
        <ecNumber evidence="2">2.7.13.3</ecNumber>
    </recommendedName>
</protein>
<dbReference type="Gene3D" id="3.30.450.20">
    <property type="entry name" value="PAS domain"/>
    <property type="match status" value="2"/>
</dbReference>
<dbReference type="PROSITE" id="PS50109">
    <property type="entry name" value="HIS_KIN"/>
    <property type="match status" value="1"/>
</dbReference>
<accession>A0AAU7D3A8</accession>
<dbReference type="PANTHER" id="PTHR43065">
    <property type="entry name" value="SENSOR HISTIDINE KINASE"/>
    <property type="match status" value="1"/>
</dbReference>
<dbReference type="InterPro" id="IPR036097">
    <property type="entry name" value="HisK_dim/P_sf"/>
</dbReference>
<evidence type="ECO:0000256" key="6">
    <source>
        <dbReference type="ARBA" id="ARBA00022777"/>
    </source>
</evidence>
<evidence type="ECO:0000256" key="5">
    <source>
        <dbReference type="ARBA" id="ARBA00022741"/>
    </source>
</evidence>
<evidence type="ECO:0000256" key="1">
    <source>
        <dbReference type="ARBA" id="ARBA00000085"/>
    </source>
</evidence>